<sequence length="77" mass="7901">MRPRTGACGRARVSPPASLRSSPVRAGAPRHPEDGGPSGPRGCSSAYKLHRRTAILEGPGEAQRIDGGGGTGWRTPG</sequence>
<comment type="caution">
    <text evidence="2">The sequence shown here is derived from an EMBL/GenBank/DDBJ whole genome shotgun (WGS) entry which is preliminary data.</text>
</comment>
<gene>
    <name evidence="2" type="ORF">BLA24_12135</name>
</gene>
<proteinExistence type="predicted"/>
<dbReference type="OrthoDB" id="108890at2"/>
<evidence type="ECO:0000256" key="1">
    <source>
        <dbReference type="SAM" id="MobiDB-lite"/>
    </source>
</evidence>
<protein>
    <submittedName>
        <fullName evidence="2">Uncharacterized protein</fullName>
    </submittedName>
</protein>
<dbReference type="Proteomes" id="UP000222531">
    <property type="component" value="Unassembled WGS sequence"/>
</dbReference>
<reference evidence="2 3" key="1">
    <citation type="journal article" date="2017" name="Biochemistry">
        <title>Identification of the Biosynthetic Pathway for the Antibiotic Bicyclomycin.</title>
        <authorList>
            <person name="Patteson J."/>
            <person name="Cai W."/>
            <person name="Johnson R.A."/>
            <person name="Santa Maria K."/>
            <person name="Li B."/>
        </authorList>
    </citation>
    <scope>NUCLEOTIDE SEQUENCE [LARGE SCALE GENOMIC DNA]</scope>
    <source>
        <strain evidence="2 3">ATCC 21532</strain>
    </source>
</reference>
<dbReference type="EMBL" id="NHZO01000136">
    <property type="protein sequence ID" value="PHQ51821.1"/>
    <property type="molecule type" value="Genomic_DNA"/>
</dbReference>
<evidence type="ECO:0000313" key="3">
    <source>
        <dbReference type="Proteomes" id="UP000222531"/>
    </source>
</evidence>
<feature type="compositionally biased region" description="Gly residues" evidence="1">
    <location>
        <begin position="66"/>
        <end position="77"/>
    </location>
</feature>
<name>A0A2G1XKX0_STRCJ</name>
<accession>A0A2G1XKX0</accession>
<feature type="region of interest" description="Disordered" evidence="1">
    <location>
        <begin position="1"/>
        <end position="77"/>
    </location>
</feature>
<keyword evidence="3" id="KW-1185">Reference proteome</keyword>
<dbReference type="AlphaFoldDB" id="A0A2G1XKX0"/>
<evidence type="ECO:0000313" key="2">
    <source>
        <dbReference type="EMBL" id="PHQ51821.1"/>
    </source>
</evidence>
<organism evidence="2 3">
    <name type="scientific">Streptomyces cinnamoneus</name>
    <name type="common">Streptoverticillium cinnamoneum</name>
    <dbReference type="NCBI Taxonomy" id="53446"/>
    <lineage>
        <taxon>Bacteria</taxon>
        <taxon>Bacillati</taxon>
        <taxon>Actinomycetota</taxon>
        <taxon>Actinomycetes</taxon>
        <taxon>Kitasatosporales</taxon>
        <taxon>Streptomycetaceae</taxon>
        <taxon>Streptomyces</taxon>
        <taxon>Streptomyces cinnamoneus group</taxon>
    </lineage>
</organism>